<dbReference type="Proteomes" id="UP000292957">
    <property type="component" value="Unassembled WGS sequence"/>
</dbReference>
<protein>
    <submittedName>
        <fullName evidence="1">Uncharacterized protein</fullName>
    </submittedName>
</protein>
<accession>A0A4Q9MFA7</accession>
<name>A0A4Q9MFA7_9APHY</name>
<proteinExistence type="predicted"/>
<gene>
    <name evidence="1" type="ORF">BD311DRAFT_766375</name>
</gene>
<dbReference type="AlphaFoldDB" id="A0A4Q9MFA7"/>
<sequence>MLSPLILPITPVAFSLLKESELAGTPSRPTGTAGILSTSCLIFHHLNTRHPLLPIDPTMRIPELDLLPPSSSSFAISTRFQWLFVPTVCMRKRIATSSDS</sequence>
<dbReference type="EMBL" id="ML143478">
    <property type="protein sequence ID" value="TBU24491.1"/>
    <property type="molecule type" value="Genomic_DNA"/>
</dbReference>
<reference evidence="1" key="1">
    <citation type="submission" date="2019-01" db="EMBL/GenBank/DDBJ databases">
        <title>Draft genome sequences of three monokaryotic isolates of the white-rot basidiomycete fungus Dichomitus squalens.</title>
        <authorList>
            <consortium name="DOE Joint Genome Institute"/>
            <person name="Lopez S.C."/>
            <person name="Andreopoulos B."/>
            <person name="Pangilinan J."/>
            <person name="Lipzen A."/>
            <person name="Riley R."/>
            <person name="Ahrendt S."/>
            <person name="Ng V."/>
            <person name="Barry K."/>
            <person name="Daum C."/>
            <person name="Grigoriev I.V."/>
            <person name="Hilden K.S."/>
            <person name="Makela M.R."/>
            <person name="de Vries R.P."/>
        </authorList>
    </citation>
    <scope>NUCLEOTIDE SEQUENCE [LARGE SCALE GENOMIC DNA]</scope>
    <source>
        <strain evidence="1">OM18370.1</strain>
    </source>
</reference>
<evidence type="ECO:0000313" key="1">
    <source>
        <dbReference type="EMBL" id="TBU24491.1"/>
    </source>
</evidence>
<organism evidence="1">
    <name type="scientific">Dichomitus squalens</name>
    <dbReference type="NCBI Taxonomy" id="114155"/>
    <lineage>
        <taxon>Eukaryota</taxon>
        <taxon>Fungi</taxon>
        <taxon>Dikarya</taxon>
        <taxon>Basidiomycota</taxon>
        <taxon>Agaricomycotina</taxon>
        <taxon>Agaricomycetes</taxon>
        <taxon>Polyporales</taxon>
        <taxon>Polyporaceae</taxon>
        <taxon>Dichomitus</taxon>
    </lineage>
</organism>